<gene>
    <name evidence="1" type="ORF">NJ959_27110</name>
</gene>
<name>A0AAE3KRX1_9CYAN</name>
<keyword evidence="2" id="KW-1185">Reference proteome</keyword>
<comment type="caution">
    <text evidence="1">The sequence shown here is derived from an EMBL/GenBank/DDBJ whole genome shotgun (WGS) entry which is preliminary data.</text>
</comment>
<organism evidence="1 2">
    <name type="scientific">Limnofasciculus baicalensis BBK-W-15</name>
    <dbReference type="NCBI Taxonomy" id="2699891"/>
    <lineage>
        <taxon>Bacteria</taxon>
        <taxon>Bacillati</taxon>
        <taxon>Cyanobacteriota</taxon>
        <taxon>Cyanophyceae</taxon>
        <taxon>Coleofasciculales</taxon>
        <taxon>Coleofasciculaceae</taxon>
        <taxon>Limnofasciculus</taxon>
        <taxon>Limnofasciculus baicalensis</taxon>
    </lineage>
</organism>
<dbReference type="RefSeq" id="WP_254014831.1">
    <property type="nucleotide sequence ID" value="NZ_JAMZMM010000479.1"/>
</dbReference>
<proteinExistence type="predicted"/>
<evidence type="ECO:0000313" key="1">
    <source>
        <dbReference type="EMBL" id="MCP2732103.1"/>
    </source>
</evidence>
<reference evidence="1" key="1">
    <citation type="submission" date="2022-06" db="EMBL/GenBank/DDBJ databases">
        <title>New cyanobacteria of genus Symplocastrum in benthos of Lake Baikal.</title>
        <authorList>
            <person name="Sorokovikova E."/>
            <person name="Tikhonova I."/>
            <person name="Krasnopeev A."/>
            <person name="Evseev P."/>
            <person name="Gladkikh A."/>
            <person name="Belykh O."/>
        </authorList>
    </citation>
    <scope>NUCLEOTIDE SEQUENCE</scope>
    <source>
        <strain evidence="1">BBK-W-15</strain>
    </source>
</reference>
<evidence type="ECO:0000313" key="2">
    <source>
        <dbReference type="Proteomes" id="UP001204953"/>
    </source>
</evidence>
<sequence>MTWNPLDEVREWHCAATEEACFEMEERFKKEGLRIHLVDTPLTTDPILKVACIFDGTDADPSAERFKSYQDLD</sequence>
<dbReference type="AlphaFoldDB" id="A0AAE3KRX1"/>
<dbReference type="EMBL" id="JAMZMM010000479">
    <property type="protein sequence ID" value="MCP2732103.1"/>
    <property type="molecule type" value="Genomic_DNA"/>
</dbReference>
<accession>A0AAE3KRX1</accession>
<protein>
    <submittedName>
        <fullName evidence="1">Uncharacterized protein</fullName>
    </submittedName>
</protein>
<dbReference type="Proteomes" id="UP001204953">
    <property type="component" value="Unassembled WGS sequence"/>
</dbReference>